<dbReference type="NCBIfam" id="TIGR00168">
    <property type="entry name" value="infC"/>
    <property type="match status" value="1"/>
</dbReference>
<dbReference type="SUPFAM" id="SSF55200">
    <property type="entry name" value="Translation initiation factor IF3, C-terminal domain"/>
    <property type="match status" value="1"/>
</dbReference>
<keyword evidence="5" id="KW-0732">Signal</keyword>
<reference evidence="8" key="1">
    <citation type="submission" date="2021-01" db="EMBL/GenBank/DDBJ databases">
        <authorList>
            <person name="Corre E."/>
            <person name="Pelletier E."/>
            <person name="Niang G."/>
            <person name="Scheremetjew M."/>
            <person name="Finn R."/>
            <person name="Kale V."/>
            <person name="Holt S."/>
            <person name="Cochrane G."/>
            <person name="Meng A."/>
            <person name="Brown T."/>
            <person name="Cohen L."/>
        </authorList>
    </citation>
    <scope>NUCLEOTIDE SEQUENCE</scope>
    <source>
        <strain evidence="8">10249 10 AB</strain>
    </source>
</reference>
<dbReference type="PANTHER" id="PTHR10938">
    <property type="entry name" value="TRANSLATION INITIATION FACTOR IF-3"/>
    <property type="match status" value="1"/>
</dbReference>
<keyword evidence="3" id="KW-0648">Protein biosynthesis</keyword>
<dbReference type="Gene3D" id="3.10.20.80">
    <property type="entry name" value="Translation initiation factor 3 (IF-3), N-terminal domain"/>
    <property type="match status" value="1"/>
</dbReference>
<dbReference type="InterPro" id="IPR036787">
    <property type="entry name" value="T_IF-3_N_sf"/>
</dbReference>
<feature type="signal peptide" evidence="5">
    <location>
        <begin position="1"/>
        <end position="27"/>
    </location>
</feature>
<dbReference type="Pfam" id="PF00707">
    <property type="entry name" value="IF3_C"/>
    <property type="match status" value="1"/>
</dbReference>
<dbReference type="PANTHER" id="PTHR10938:SF0">
    <property type="entry name" value="TRANSLATION INITIATION FACTOR IF-3, MITOCHONDRIAL"/>
    <property type="match status" value="1"/>
</dbReference>
<organism evidence="8">
    <name type="scientific">Pseudo-nitzschia australis</name>
    <dbReference type="NCBI Taxonomy" id="44445"/>
    <lineage>
        <taxon>Eukaryota</taxon>
        <taxon>Sar</taxon>
        <taxon>Stramenopiles</taxon>
        <taxon>Ochrophyta</taxon>
        <taxon>Bacillariophyta</taxon>
        <taxon>Bacillariophyceae</taxon>
        <taxon>Bacillariophycidae</taxon>
        <taxon>Bacillariales</taxon>
        <taxon>Bacillariaceae</taxon>
        <taxon>Pseudo-nitzschia</taxon>
    </lineage>
</organism>
<accession>A0A7S4AQG7</accession>
<dbReference type="FunFam" id="3.30.110.10:FF:000001">
    <property type="entry name" value="Translation initiation factor IF-3"/>
    <property type="match status" value="1"/>
</dbReference>
<dbReference type="AlphaFoldDB" id="A0A7S4AQG7"/>
<evidence type="ECO:0000259" key="7">
    <source>
        <dbReference type="Pfam" id="PF05198"/>
    </source>
</evidence>
<dbReference type="GO" id="GO:0003743">
    <property type="term" value="F:translation initiation factor activity"/>
    <property type="evidence" value="ECO:0007669"/>
    <property type="project" value="UniProtKB-KW"/>
</dbReference>
<evidence type="ECO:0000256" key="3">
    <source>
        <dbReference type="ARBA" id="ARBA00022917"/>
    </source>
</evidence>
<dbReference type="InterPro" id="IPR019815">
    <property type="entry name" value="Translation_initiation_fac_3_C"/>
</dbReference>
<dbReference type="SUPFAM" id="SSF54364">
    <property type="entry name" value="Translation initiation factor IF3, N-terminal domain"/>
    <property type="match status" value="1"/>
</dbReference>
<gene>
    <name evidence="8" type="ORF">PAUS00366_LOCUS15546</name>
</gene>
<evidence type="ECO:0000256" key="1">
    <source>
        <dbReference type="ARBA" id="ARBA00005439"/>
    </source>
</evidence>
<dbReference type="EMBL" id="HBIX01022214">
    <property type="protein sequence ID" value="CAE0722790.1"/>
    <property type="molecule type" value="Transcribed_RNA"/>
</dbReference>
<dbReference type="HAMAP" id="MF_00080">
    <property type="entry name" value="IF_3"/>
    <property type="match status" value="1"/>
</dbReference>
<evidence type="ECO:0000313" key="8">
    <source>
        <dbReference type="EMBL" id="CAE0722790.1"/>
    </source>
</evidence>
<evidence type="ECO:0008006" key="9">
    <source>
        <dbReference type="Google" id="ProtNLM"/>
    </source>
</evidence>
<protein>
    <recommendedName>
        <fullName evidence="9">Translation initiation factor IF-3</fullName>
    </recommendedName>
</protein>
<dbReference type="InterPro" id="IPR036788">
    <property type="entry name" value="T_IF-3_C_sf"/>
</dbReference>
<dbReference type="GO" id="GO:0005737">
    <property type="term" value="C:cytoplasm"/>
    <property type="evidence" value="ECO:0007669"/>
    <property type="project" value="UniProtKB-ARBA"/>
</dbReference>
<feature type="domain" description="Translation initiation factor 3 C-terminal" evidence="6">
    <location>
        <begin position="161"/>
        <end position="245"/>
    </location>
</feature>
<dbReference type="Gene3D" id="3.30.110.10">
    <property type="entry name" value="Translation initiation factor 3 (IF-3), C-terminal domain"/>
    <property type="match status" value="1"/>
</dbReference>
<evidence type="ECO:0000256" key="5">
    <source>
        <dbReference type="SAM" id="SignalP"/>
    </source>
</evidence>
<name>A0A7S4AQG7_9STRA</name>
<keyword evidence="2" id="KW-0396">Initiation factor</keyword>
<feature type="compositionally biased region" description="Low complexity" evidence="4">
    <location>
        <begin position="279"/>
        <end position="290"/>
    </location>
</feature>
<feature type="domain" description="Translation initiation factor 3 N-terminal" evidence="7">
    <location>
        <begin position="80"/>
        <end position="153"/>
    </location>
</feature>
<dbReference type="InterPro" id="IPR019814">
    <property type="entry name" value="Translation_initiation_fac_3_N"/>
</dbReference>
<sequence>MSIPCNSRQGATAAVLFLLAATAVVDGFVPRVGLSTVPKIITEEHQQLQQDGVSVTSLFMARRNMNMNRRAPVKEAKPPMNEEIPRGDLRVTTPNAKGKDDLLGVMSRDDALAKAKEMGGLDLILVNPNSDPPVCKIADYSKYRYMKEKKAKEVKKNSKATEIKEVKMSYKIDVHDYEVRKKNALKFLNQGNRVKCSVMFRGREVQHDKLGFELLDKLAEELETVCTREGRPKREGRNLSMIVTPRPEVVKQVNADRRAVDKEKKNKKEERLKNKRAAAEAVAEAAAVPASTDASKDENSGVNSKSGDDLLDLEKDIESSLDDLFGSDDLTDDLFS</sequence>
<feature type="compositionally biased region" description="Basic and acidic residues" evidence="4">
    <location>
        <begin position="259"/>
        <end position="272"/>
    </location>
</feature>
<comment type="similarity">
    <text evidence="1">Belongs to the IF-3 family.</text>
</comment>
<dbReference type="InterPro" id="IPR001288">
    <property type="entry name" value="Translation_initiation_fac_3"/>
</dbReference>
<dbReference type="Pfam" id="PF05198">
    <property type="entry name" value="IF3_N"/>
    <property type="match status" value="1"/>
</dbReference>
<feature type="region of interest" description="Disordered" evidence="4">
    <location>
        <begin position="259"/>
        <end position="309"/>
    </location>
</feature>
<evidence type="ECO:0000256" key="4">
    <source>
        <dbReference type="SAM" id="MobiDB-lite"/>
    </source>
</evidence>
<dbReference type="GO" id="GO:0032790">
    <property type="term" value="P:ribosome disassembly"/>
    <property type="evidence" value="ECO:0007669"/>
    <property type="project" value="TreeGrafter"/>
</dbReference>
<evidence type="ECO:0000259" key="6">
    <source>
        <dbReference type="Pfam" id="PF00707"/>
    </source>
</evidence>
<evidence type="ECO:0000256" key="2">
    <source>
        <dbReference type="ARBA" id="ARBA00022540"/>
    </source>
</evidence>
<proteinExistence type="inferred from homology"/>
<dbReference type="GO" id="GO:0043022">
    <property type="term" value="F:ribosome binding"/>
    <property type="evidence" value="ECO:0007669"/>
    <property type="project" value="TreeGrafter"/>
</dbReference>
<feature type="chain" id="PRO_5030639988" description="Translation initiation factor IF-3" evidence="5">
    <location>
        <begin position="28"/>
        <end position="336"/>
    </location>
</feature>